<reference evidence="3 4" key="1">
    <citation type="submission" date="2021-01" db="EMBL/GenBank/DDBJ databases">
        <title>WGS of actinomycetes isolated from Thailand.</title>
        <authorList>
            <person name="Thawai C."/>
        </authorList>
    </citation>
    <scope>NUCLEOTIDE SEQUENCE [LARGE SCALE GENOMIC DNA]</scope>
    <source>
        <strain evidence="3 4">LPG 2</strain>
    </source>
</reference>
<feature type="chain" id="PRO_5045991447" evidence="1">
    <location>
        <begin position="26"/>
        <end position="544"/>
    </location>
</feature>
<feature type="signal peptide" evidence="1">
    <location>
        <begin position="1"/>
        <end position="25"/>
    </location>
</feature>
<dbReference type="InterPro" id="IPR036465">
    <property type="entry name" value="vWFA_dom_sf"/>
</dbReference>
<dbReference type="Pfam" id="PF00092">
    <property type="entry name" value="VWA"/>
    <property type="match status" value="1"/>
</dbReference>
<dbReference type="SUPFAM" id="SSF53300">
    <property type="entry name" value="vWA-like"/>
    <property type="match status" value="1"/>
</dbReference>
<proteinExistence type="predicted"/>
<dbReference type="EMBL" id="JAERRJ010000015">
    <property type="protein sequence ID" value="MBL1079347.1"/>
    <property type="molecule type" value="Genomic_DNA"/>
</dbReference>
<evidence type="ECO:0000313" key="4">
    <source>
        <dbReference type="Proteomes" id="UP000602198"/>
    </source>
</evidence>
<feature type="domain" description="VWFA" evidence="2">
    <location>
        <begin position="367"/>
        <end position="544"/>
    </location>
</feature>
<dbReference type="PROSITE" id="PS51257">
    <property type="entry name" value="PROKAR_LIPOPROTEIN"/>
    <property type="match status" value="1"/>
</dbReference>
<evidence type="ECO:0000259" key="2">
    <source>
        <dbReference type="PROSITE" id="PS50234"/>
    </source>
</evidence>
<dbReference type="InterPro" id="IPR002035">
    <property type="entry name" value="VWF_A"/>
</dbReference>
<evidence type="ECO:0000313" key="3">
    <source>
        <dbReference type="EMBL" id="MBL1079347.1"/>
    </source>
</evidence>
<keyword evidence="1" id="KW-0732">Signal</keyword>
<dbReference type="InterPro" id="IPR051266">
    <property type="entry name" value="CLCR"/>
</dbReference>
<organism evidence="3 4">
    <name type="scientific">Nocardia acididurans</name>
    <dbReference type="NCBI Taxonomy" id="2802282"/>
    <lineage>
        <taxon>Bacteria</taxon>
        <taxon>Bacillati</taxon>
        <taxon>Actinomycetota</taxon>
        <taxon>Actinomycetes</taxon>
        <taxon>Mycobacteriales</taxon>
        <taxon>Nocardiaceae</taxon>
        <taxon>Nocardia</taxon>
    </lineage>
</organism>
<dbReference type="SUPFAM" id="SSF53850">
    <property type="entry name" value="Periplasmic binding protein-like II"/>
    <property type="match status" value="1"/>
</dbReference>
<evidence type="ECO:0000256" key="1">
    <source>
        <dbReference type="SAM" id="SignalP"/>
    </source>
</evidence>
<accession>A0ABS1MFC3</accession>
<dbReference type="PROSITE" id="PS50234">
    <property type="entry name" value="VWFA"/>
    <property type="match status" value="1"/>
</dbReference>
<dbReference type="SMART" id="SM00327">
    <property type="entry name" value="VWA"/>
    <property type="match status" value="1"/>
</dbReference>
<dbReference type="Proteomes" id="UP000602198">
    <property type="component" value="Unassembled WGS sequence"/>
</dbReference>
<keyword evidence="4" id="KW-1185">Reference proteome</keyword>
<dbReference type="CDD" id="cd00198">
    <property type="entry name" value="vWFA"/>
    <property type="match status" value="1"/>
</dbReference>
<name>A0ABS1MFC3_9NOCA</name>
<gene>
    <name evidence="3" type="ORF">JK358_33575</name>
</gene>
<dbReference type="Gene3D" id="3.40.50.410">
    <property type="entry name" value="von Willebrand factor, type A domain"/>
    <property type="match status" value="1"/>
</dbReference>
<dbReference type="Pfam" id="PF13531">
    <property type="entry name" value="SBP_bac_11"/>
    <property type="match status" value="1"/>
</dbReference>
<comment type="caution">
    <text evidence="3">The sequence shown here is derived from an EMBL/GenBank/DDBJ whole genome shotgun (WGS) entry which is preliminary data.</text>
</comment>
<dbReference type="PANTHER" id="PTHR10579">
    <property type="entry name" value="CALCIUM-ACTIVATED CHLORIDE CHANNEL REGULATOR"/>
    <property type="match status" value="1"/>
</dbReference>
<sequence length="544" mass="58579">MTLLAIRRTKMLVAAILTVCGLATGCGTGEKSGTIVDYDPAPEVLNIVAGSEHDAVFQQIVQPWCGTQKLTCTMTKMGSVDQARLLTSGDTPPYDAFWFASSVFQQLGDDGHRLQEVQPMFSTPLVYAGRKSEFDALEFTGREVGIEEILAAVEAKKTTAWMTNPTQSNSGATVLLGFLNYFAGNGPGVALTREQLDSEPVKAGITRFARAFARTPPSTGLLMDECLAAPQDCKTLFTYEDLVIERNKELVAQGKEPLQVLYPKGVLAISDAPLGFLSHGDNPDKRTNFRKLQSFLLQADTQKKLIELGRRPITSIGLSLPDAPKEVFNSAWGIQANLQGQPITYPAAAVIDAALDNYQTVYRTPTDLVYCIDASGSMDGNGGWKGVQRAADLLFDPTESKKYLLQTGPKDRTSVLVFDTNTVSQPWTEGNSAASLGALHKAIDSRSPSGNTGIYKCLSTAARQFSGTADPARKRLVILMTDGADTEGGKGLDEIARTGVPVVTIGFGEGVKDDALRDIAQRTGGSYFTSDDMVMALRQATGYR</sequence>
<dbReference type="PANTHER" id="PTHR10579:SF43">
    <property type="entry name" value="ZINC FINGER (C3HC4-TYPE RING FINGER) FAMILY PROTEIN"/>
    <property type="match status" value="1"/>
</dbReference>
<protein>
    <submittedName>
        <fullName evidence="3">VWA domain-containing protein</fullName>
    </submittedName>
</protein>